<reference evidence="5 6" key="1">
    <citation type="submission" date="2021-01" db="EMBL/GenBank/DDBJ databases">
        <title>Actinoplanes sp. nov. LDG1-06 isolated from lichen.</title>
        <authorList>
            <person name="Saeng-In P."/>
            <person name="Phongsopitanun W."/>
            <person name="Kanchanasin P."/>
            <person name="Yuki M."/>
            <person name="Kudo T."/>
            <person name="Ohkuma M."/>
            <person name="Tanasupawat S."/>
        </authorList>
    </citation>
    <scope>NUCLEOTIDE SEQUENCE [LARGE SCALE GENOMIC DNA]</scope>
    <source>
        <strain evidence="5 6">LDG1-06</strain>
    </source>
</reference>
<sequence>MTDLWWKSAVVYQIYPRSFADADGDGMGDLRGIIDHLDHLSDLGVDVIWLSPIYPSPQDDNGYDISDYQNIEPVFGTLEIFDELLAGVHARGMKLIMDLVVNHSSDEHPWFVESRSSKDSPKRDWYWWQPAREGIEPGTPGAEPTNWGSVFGGSAWELDEKTGEYYLHLFSKKQPDLNWENPEVREAVYAMMNWWLDRGIDGFRMDVINMISKVVPLPDGRMVAGSSYGDGSAGFINGPRLHEYLQEMHAKVFAGRDAMLTVGEMPGVTVDEAILFTDPERHEVDMVFQFDHVWADRGADPWLLVPLQLTNLKAIFNRWQVGLADVGWNSLYWNNHDQPRAVSRYGDDKQFRTESAKMLGTVLHMHRGTPYVYQGEELGMTNFPFRTIGDFRDIEALGQYAQAIDQEGRTPDEVLTVLRARGRDNARTPMQWDPSAHAGFTTGTPWLAVNPNYPEINAEAERADPDSVFHYYRKLIELRHTEPVVVDGDFTLVLPNHEQLYAFTRRLGGTELLVIGNFSGETVKADLDDDWSGAELLLTNLATAPSDLTLAPWQAVVYKRVTS</sequence>
<proteinExistence type="inferred from homology"/>
<dbReference type="Pfam" id="PF23915">
    <property type="entry name" value="SusG_C"/>
    <property type="match status" value="1"/>
</dbReference>
<keyword evidence="6" id="KW-1185">Reference proteome</keyword>
<dbReference type="PANTHER" id="PTHR10357:SF184">
    <property type="entry name" value="OLIGO-1,6-GLUCOSIDASE 1"/>
    <property type="match status" value="1"/>
</dbReference>
<dbReference type="SUPFAM" id="SSF51445">
    <property type="entry name" value="(Trans)glycosidases"/>
    <property type="match status" value="1"/>
</dbReference>
<evidence type="ECO:0000313" key="5">
    <source>
        <dbReference type="EMBL" id="MBM2622906.1"/>
    </source>
</evidence>
<dbReference type="PANTHER" id="PTHR10357">
    <property type="entry name" value="ALPHA-AMYLASE FAMILY MEMBER"/>
    <property type="match status" value="1"/>
</dbReference>
<comment type="caution">
    <text evidence="5">The sequence shown here is derived from an EMBL/GenBank/DDBJ whole genome shotgun (WGS) entry which is preliminary data.</text>
</comment>
<evidence type="ECO:0000259" key="4">
    <source>
        <dbReference type="SMART" id="SM00642"/>
    </source>
</evidence>
<accession>A0ABS2ASX6</accession>
<dbReference type="SUPFAM" id="SSF51011">
    <property type="entry name" value="Glycosyl hydrolase domain"/>
    <property type="match status" value="1"/>
</dbReference>
<gene>
    <name evidence="5" type="ORF">JIG36_46140</name>
</gene>
<dbReference type="EMBL" id="JAENHP010000029">
    <property type="protein sequence ID" value="MBM2622906.1"/>
    <property type="molecule type" value="Genomic_DNA"/>
</dbReference>
<dbReference type="SMART" id="SM00642">
    <property type="entry name" value="Aamy"/>
    <property type="match status" value="1"/>
</dbReference>
<organism evidence="5 6">
    <name type="scientific">Paractinoplanes ovalisporus</name>
    <dbReference type="NCBI Taxonomy" id="2810368"/>
    <lineage>
        <taxon>Bacteria</taxon>
        <taxon>Bacillati</taxon>
        <taxon>Actinomycetota</taxon>
        <taxon>Actinomycetes</taxon>
        <taxon>Micromonosporales</taxon>
        <taxon>Micromonosporaceae</taxon>
        <taxon>Paractinoplanes</taxon>
    </lineage>
</organism>
<evidence type="ECO:0000256" key="3">
    <source>
        <dbReference type="ARBA" id="ARBA00023295"/>
    </source>
</evidence>
<protein>
    <submittedName>
        <fullName evidence="5">Alpha-glucosidase</fullName>
    </submittedName>
</protein>
<evidence type="ECO:0000256" key="2">
    <source>
        <dbReference type="ARBA" id="ARBA00022801"/>
    </source>
</evidence>
<keyword evidence="3" id="KW-0326">Glycosidase</keyword>
<dbReference type="CDD" id="cd11333">
    <property type="entry name" value="AmyAc_SI_OligoGlu_DGase"/>
    <property type="match status" value="1"/>
</dbReference>
<dbReference type="InterPro" id="IPR017853">
    <property type="entry name" value="GH"/>
</dbReference>
<feature type="domain" description="Glycosyl hydrolase family 13 catalytic" evidence="4">
    <location>
        <begin position="13"/>
        <end position="427"/>
    </location>
</feature>
<evidence type="ECO:0000256" key="1">
    <source>
        <dbReference type="ARBA" id="ARBA00008061"/>
    </source>
</evidence>
<dbReference type="InterPro" id="IPR056300">
    <property type="entry name" value="SusG-like_C"/>
</dbReference>
<dbReference type="InterPro" id="IPR006047">
    <property type="entry name" value="GH13_cat_dom"/>
</dbReference>
<dbReference type="Pfam" id="PF00128">
    <property type="entry name" value="Alpha-amylase"/>
    <property type="match status" value="1"/>
</dbReference>
<name>A0ABS2ASX6_9ACTN</name>
<keyword evidence="2" id="KW-0378">Hydrolase</keyword>
<dbReference type="NCBIfam" id="NF008183">
    <property type="entry name" value="PRK10933.1"/>
    <property type="match status" value="1"/>
</dbReference>
<dbReference type="Gene3D" id="3.20.20.80">
    <property type="entry name" value="Glycosidases"/>
    <property type="match status" value="1"/>
</dbReference>
<dbReference type="Gene3D" id="3.90.400.10">
    <property type="entry name" value="Oligo-1,6-glucosidase, Domain 2"/>
    <property type="match status" value="1"/>
</dbReference>
<dbReference type="InterPro" id="IPR045857">
    <property type="entry name" value="O16G_dom_2"/>
</dbReference>
<evidence type="ECO:0000313" key="6">
    <source>
        <dbReference type="Proteomes" id="UP000632138"/>
    </source>
</evidence>
<dbReference type="Gene3D" id="2.60.40.1180">
    <property type="entry name" value="Golgi alpha-mannosidase II"/>
    <property type="match status" value="1"/>
</dbReference>
<dbReference type="RefSeq" id="WP_203383256.1">
    <property type="nucleotide sequence ID" value="NZ_JAENHP010000029.1"/>
</dbReference>
<comment type="similarity">
    <text evidence="1">Belongs to the glycosyl hydrolase 13 family.</text>
</comment>
<dbReference type="Proteomes" id="UP000632138">
    <property type="component" value="Unassembled WGS sequence"/>
</dbReference>
<dbReference type="InterPro" id="IPR013780">
    <property type="entry name" value="Glyco_hydro_b"/>
</dbReference>